<dbReference type="Pfam" id="PF26113">
    <property type="entry name" value="GH16_XgeA"/>
    <property type="match status" value="1"/>
</dbReference>
<dbReference type="Proteomes" id="UP001152797">
    <property type="component" value="Unassembled WGS sequence"/>
</dbReference>
<feature type="region of interest" description="Disordered" evidence="1">
    <location>
        <begin position="13"/>
        <end position="32"/>
    </location>
</feature>
<feature type="region of interest" description="Disordered" evidence="1">
    <location>
        <begin position="38"/>
        <end position="75"/>
    </location>
</feature>
<gene>
    <name evidence="3" type="ORF">C1SCF055_LOCUS9897</name>
</gene>
<evidence type="ECO:0000256" key="1">
    <source>
        <dbReference type="SAM" id="MobiDB-lite"/>
    </source>
</evidence>
<feature type="compositionally biased region" description="Basic and acidic residues" evidence="1">
    <location>
        <begin position="390"/>
        <end position="416"/>
    </location>
</feature>
<dbReference type="PROSITE" id="PS51762">
    <property type="entry name" value="GH16_2"/>
    <property type="match status" value="1"/>
</dbReference>
<dbReference type="InterPro" id="IPR013320">
    <property type="entry name" value="ConA-like_dom_sf"/>
</dbReference>
<dbReference type="EMBL" id="CAMXCT010000689">
    <property type="protein sequence ID" value="CAI3982169.1"/>
    <property type="molecule type" value="Genomic_DNA"/>
</dbReference>
<dbReference type="GO" id="GO:0004553">
    <property type="term" value="F:hydrolase activity, hydrolyzing O-glycosyl compounds"/>
    <property type="evidence" value="ECO:0007669"/>
    <property type="project" value="InterPro"/>
</dbReference>
<reference evidence="3" key="1">
    <citation type="submission" date="2022-10" db="EMBL/GenBank/DDBJ databases">
        <authorList>
            <person name="Chen Y."/>
            <person name="Dougan E. K."/>
            <person name="Chan C."/>
            <person name="Rhodes N."/>
            <person name="Thang M."/>
        </authorList>
    </citation>
    <scope>NUCLEOTIDE SEQUENCE</scope>
</reference>
<evidence type="ECO:0000313" key="3">
    <source>
        <dbReference type="EMBL" id="CAI3982169.1"/>
    </source>
</evidence>
<dbReference type="AlphaFoldDB" id="A0A9P1BZ82"/>
<feature type="compositionally biased region" description="Basic residues" evidence="1">
    <location>
        <begin position="17"/>
        <end position="31"/>
    </location>
</feature>
<dbReference type="Gene3D" id="2.60.120.200">
    <property type="match status" value="1"/>
</dbReference>
<dbReference type="InterPro" id="IPR050546">
    <property type="entry name" value="Glycosyl_Hydrlase_16"/>
</dbReference>
<protein>
    <submittedName>
        <fullName evidence="4">GH16 domain-containing protein</fullName>
    </submittedName>
</protein>
<proteinExistence type="predicted"/>
<evidence type="ECO:0000313" key="4">
    <source>
        <dbReference type="EMBL" id="CAL4769481.1"/>
    </source>
</evidence>
<feature type="region of interest" description="Disordered" evidence="1">
    <location>
        <begin position="389"/>
        <end position="487"/>
    </location>
</feature>
<feature type="compositionally biased region" description="Basic and acidic residues" evidence="1">
    <location>
        <begin position="459"/>
        <end position="481"/>
    </location>
</feature>
<dbReference type="EMBL" id="CAMXCT030000689">
    <property type="protein sequence ID" value="CAL4769481.1"/>
    <property type="molecule type" value="Genomic_DNA"/>
</dbReference>
<name>A0A9P1BZ82_9DINO</name>
<reference evidence="4 5" key="2">
    <citation type="submission" date="2024-05" db="EMBL/GenBank/DDBJ databases">
        <authorList>
            <person name="Chen Y."/>
            <person name="Shah S."/>
            <person name="Dougan E. K."/>
            <person name="Thang M."/>
            <person name="Chan C."/>
        </authorList>
    </citation>
    <scope>NUCLEOTIDE SEQUENCE [LARGE SCALE GENOMIC DNA]</scope>
</reference>
<dbReference type="PANTHER" id="PTHR10963">
    <property type="entry name" value="GLYCOSYL HYDROLASE-RELATED"/>
    <property type="match status" value="1"/>
</dbReference>
<dbReference type="PANTHER" id="PTHR10963:SF24">
    <property type="entry name" value="GLYCOSIDASE C21B10.07-RELATED"/>
    <property type="match status" value="1"/>
</dbReference>
<dbReference type="InterPro" id="IPR000757">
    <property type="entry name" value="Beta-glucanase-like"/>
</dbReference>
<feature type="compositionally biased region" description="Basic and acidic residues" evidence="1">
    <location>
        <begin position="438"/>
        <end position="450"/>
    </location>
</feature>
<keyword evidence="5" id="KW-1185">Reference proteome</keyword>
<dbReference type="SUPFAM" id="SSF49899">
    <property type="entry name" value="Concanavalin A-like lectins/glucanases"/>
    <property type="match status" value="1"/>
</dbReference>
<evidence type="ECO:0000259" key="2">
    <source>
        <dbReference type="PROSITE" id="PS51762"/>
    </source>
</evidence>
<evidence type="ECO:0000313" key="5">
    <source>
        <dbReference type="Proteomes" id="UP001152797"/>
    </source>
</evidence>
<sequence>MTHPTNLWFCLTPGGKSKGKGKQKAVYRSGRRWPPTCCRSAGRNSRARKPIGSPAALPDESGKADTKASVNGSTRPHFGRKFTPNVWAPKFEASADKQLQLECRGEGFVNCWTFFTAADPTHGYVEYVSQEEATELNLFKVQENGAVWMGTWAEGSLVGQNQPVKVIRLQSQMRFSEGHIFVIDIQHMPTGSGTWPAWWSYGPNWPNNGEIDIIETVNVEDVVQQTLHTSYGCFMNIPHIFNPNCNSEDAHNGCGLNGPPNSGGPAFNKGGGGVFATKWTSTGIQMWMFPRGKIPADLAEDEPDSSTWGTPWAFFPFGANCPSTHFNDHVLVINLDFCGDWAGSVFPGGEKACEAFVTDPANIDKLQEAYWSINYVKVFAPESSKSITKSSKEKVLQKGEKMKEVKKEKLARREKIINGPDASTKSSGSGNPQPVQKSSKEKVLQKGEKMKKLKKERLARREKIINNRINQRNENKNEMNKYVKAKA</sequence>
<feature type="domain" description="GH16" evidence="2">
    <location>
        <begin position="68"/>
        <end position="384"/>
    </location>
</feature>
<feature type="compositionally biased region" description="Polar residues" evidence="1">
    <location>
        <begin position="421"/>
        <end position="437"/>
    </location>
</feature>
<dbReference type="OrthoDB" id="192832at2759"/>
<organism evidence="3">
    <name type="scientific">Cladocopium goreaui</name>
    <dbReference type="NCBI Taxonomy" id="2562237"/>
    <lineage>
        <taxon>Eukaryota</taxon>
        <taxon>Sar</taxon>
        <taxon>Alveolata</taxon>
        <taxon>Dinophyceae</taxon>
        <taxon>Suessiales</taxon>
        <taxon>Symbiodiniaceae</taxon>
        <taxon>Cladocopium</taxon>
    </lineage>
</organism>
<dbReference type="EMBL" id="CAMXCT020000689">
    <property type="protein sequence ID" value="CAL1135544.1"/>
    <property type="molecule type" value="Genomic_DNA"/>
</dbReference>
<comment type="caution">
    <text evidence="3">The sequence shown here is derived from an EMBL/GenBank/DDBJ whole genome shotgun (WGS) entry which is preliminary data.</text>
</comment>
<accession>A0A9P1BZ82</accession>
<dbReference type="GO" id="GO:0009251">
    <property type="term" value="P:glucan catabolic process"/>
    <property type="evidence" value="ECO:0007669"/>
    <property type="project" value="TreeGrafter"/>
</dbReference>